<evidence type="ECO:0000256" key="1">
    <source>
        <dbReference type="ARBA" id="ARBA00022723"/>
    </source>
</evidence>
<feature type="signal peptide" evidence="6">
    <location>
        <begin position="1"/>
        <end position="16"/>
    </location>
</feature>
<keyword evidence="9" id="KW-1185">Reference proteome</keyword>
<evidence type="ECO:0000256" key="4">
    <source>
        <dbReference type="PROSITE-ProRule" id="PRU01343"/>
    </source>
</evidence>
<keyword evidence="1" id="KW-0479">Metal-binding</keyword>
<keyword evidence="5" id="KW-0812">Transmembrane</keyword>
<dbReference type="AlphaFoldDB" id="A0A443P1G5"/>
<evidence type="ECO:0000256" key="6">
    <source>
        <dbReference type="SAM" id="SignalP"/>
    </source>
</evidence>
<dbReference type="STRING" id="337451.A0A443P1G5"/>
<dbReference type="PANTHER" id="PTHR33248">
    <property type="entry name" value="ZINC ION-BINDING PROTEIN"/>
    <property type="match status" value="1"/>
</dbReference>
<protein>
    <recommendedName>
        <fullName evidence="7">GRF-type domain-containing protein</fullName>
    </recommendedName>
</protein>
<feature type="domain" description="GRF-type" evidence="7">
    <location>
        <begin position="29"/>
        <end position="72"/>
    </location>
</feature>
<keyword evidence="6" id="KW-0732">Signal</keyword>
<evidence type="ECO:0000313" key="8">
    <source>
        <dbReference type="EMBL" id="RWR84633.1"/>
    </source>
</evidence>
<dbReference type="InterPro" id="IPR010666">
    <property type="entry name" value="Znf_GRF"/>
</dbReference>
<dbReference type="EMBL" id="QPKB01000005">
    <property type="protein sequence ID" value="RWR84633.1"/>
    <property type="molecule type" value="Genomic_DNA"/>
</dbReference>
<dbReference type="GO" id="GO:0008270">
    <property type="term" value="F:zinc ion binding"/>
    <property type="evidence" value="ECO:0007669"/>
    <property type="project" value="UniProtKB-KW"/>
</dbReference>
<accession>A0A443P1G5</accession>
<gene>
    <name evidence="8" type="ORF">CKAN_01345600</name>
</gene>
<evidence type="ECO:0000256" key="5">
    <source>
        <dbReference type="SAM" id="Phobius"/>
    </source>
</evidence>
<reference evidence="8 9" key="1">
    <citation type="journal article" date="2019" name="Nat. Plants">
        <title>Stout camphor tree genome fills gaps in understanding of flowering plant genome evolution.</title>
        <authorList>
            <person name="Chaw S.M."/>
            <person name="Liu Y.C."/>
            <person name="Wu Y.W."/>
            <person name="Wang H.Y."/>
            <person name="Lin C.I."/>
            <person name="Wu C.S."/>
            <person name="Ke H.M."/>
            <person name="Chang L.Y."/>
            <person name="Hsu C.Y."/>
            <person name="Yang H.T."/>
            <person name="Sudianto E."/>
            <person name="Hsu M.H."/>
            <person name="Wu K.P."/>
            <person name="Wang L.N."/>
            <person name="Leebens-Mack J.H."/>
            <person name="Tsai I.J."/>
        </authorList>
    </citation>
    <scope>NUCLEOTIDE SEQUENCE [LARGE SCALE GENOMIC DNA]</scope>
    <source>
        <strain evidence="9">cv. Chaw 1501</strain>
        <tissue evidence="8">Young leaves</tissue>
    </source>
</reference>
<keyword evidence="5" id="KW-0472">Membrane</keyword>
<dbReference type="Proteomes" id="UP000283530">
    <property type="component" value="Unassembled WGS sequence"/>
</dbReference>
<comment type="caution">
    <text evidence="8">The sequence shown here is derived from an EMBL/GenBank/DDBJ whole genome shotgun (WGS) entry which is preliminary data.</text>
</comment>
<keyword evidence="3" id="KW-0862">Zinc</keyword>
<sequence length="148" mass="17064">MFFLSIMGIAIQMSSASSSVRNLEWAPKCPCGYGYMILKTSRTAQNPGRRFWKCPDLHGEGGCGLLIWMDEVANEYSPVRSMGRVQIENREDEMRSLLEEIKHEIKFLREGVEAQSFQQQHPNYCSYILMMFLLFVAYAWGSNFATRT</sequence>
<dbReference type="OrthoDB" id="1435771at2759"/>
<evidence type="ECO:0000259" key="7">
    <source>
        <dbReference type="PROSITE" id="PS51999"/>
    </source>
</evidence>
<feature type="chain" id="PRO_5019376656" description="GRF-type domain-containing protein" evidence="6">
    <location>
        <begin position="17"/>
        <end position="148"/>
    </location>
</feature>
<name>A0A443P1G5_9MAGN</name>
<feature type="transmembrane region" description="Helical" evidence="5">
    <location>
        <begin position="127"/>
        <end position="146"/>
    </location>
</feature>
<evidence type="ECO:0000256" key="2">
    <source>
        <dbReference type="ARBA" id="ARBA00022771"/>
    </source>
</evidence>
<dbReference type="Pfam" id="PF06839">
    <property type="entry name" value="Zn_ribbon_GRF"/>
    <property type="match status" value="1"/>
</dbReference>
<evidence type="ECO:0000313" key="9">
    <source>
        <dbReference type="Proteomes" id="UP000283530"/>
    </source>
</evidence>
<evidence type="ECO:0000256" key="3">
    <source>
        <dbReference type="ARBA" id="ARBA00022833"/>
    </source>
</evidence>
<dbReference type="PROSITE" id="PS51999">
    <property type="entry name" value="ZF_GRF"/>
    <property type="match status" value="1"/>
</dbReference>
<organism evidence="8 9">
    <name type="scientific">Cinnamomum micranthum f. kanehirae</name>
    <dbReference type="NCBI Taxonomy" id="337451"/>
    <lineage>
        <taxon>Eukaryota</taxon>
        <taxon>Viridiplantae</taxon>
        <taxon>Streptophyta</taxon>
        <taxon>Embryophyta</taxon>
        <taxon>Tracheophyta</taxon>
        <taxon>Spermatophyta</taxon>
        <taxon>Magnoliopsida</taxon>
        <taxon>Magnoliidae</taxon>
        <taxon>Laurales</taxon>
        <taxon>Lauraceae</taxon>
        <taxon>Cinnamomum</taxon>
    </lineage>
</organism>
<keyword evidence="2 4" id="KW-0863">Zinc-finger</keyword>
<keyword evidence="5" id="KW-1133">Transmembrane helix</keyword>
<proteinExistence type="predicted"/>